<evidence type="ECO:0000313" key="4">
    <source>
        <dbReference type="Proteomes" id="UP001169063"/>
    </source>
</evidence>
<sequence>MRARMCFAVLALALAACEDSPPEDAASPQTAPMTVPASMPKENSAAGAPQEMNMRPAFLGALTPADMQSLPAVEGCTFRRGEAALVHLVSGNGLGRPPGDGVARVNGALVHLSGVPVEVSDIARNDRYQAGPAVIEIRLAPDLGPSRSVGEGALSRPARLAIMVADEGETLDGELVCAS</sequence>
<keyword evidence="4" id="KW-1185">Reference proteome</keyword>
<gene>
    <name evidence="3" type="ORF">Q0812_12655</name>
</gene>
<evidence type="ECO:0000256" key="2">
    <source>
        <dbReference type="SAM" id="SignalP"/>
    </source>
</evidence>
<proteinExistence type="predicted"/>
<organism evidence="3 4">
    <name type="scientific">Peiella sedimenti</name>
    <dbReference type="NCBI Taxonomy" id="3061083"/>
    <lineage>
        <taxon>Bacteria</taxon>
        <taxon>Pseudomonadati</taxon>
        <taxon>Pseudomonadota</taxon>
        <taxon>Alphaproteobacteria</taxon>
        <taxon>Caulobacterales</taxon>
        <taxon>Caulobacteraceae</taxon>
        <taxon>Peiella</taxon>
    </lineage>
</organism>
<keyword evidence="2" id="KW-0732">Signal</keyword>
<comment type="caution">
    <text evidence="3">The sequence shown here is derived from an EMBL/GenBank/DDBJ whole genome shotgun (WGS) entry which is preliminary data.</text>
</comment>
<evidence type="ECO:0008006" key="5">
    <source>
        <dbReference type="Google" id="ProtNLM"/>
    </source>
</evidence>
<dbReference type="RefSeq" id="WP_302110712.1">
    <property type="nucleotide sequence ID" value="NZ_JAUKTR010000006.1"/>
</dbReference>
<evidence type="ECO:0000313" key="3">
    <source>
        <dbReference type="EMBL" id="MDO1560280.1"/>
    </source>
</evidence>
<name>A0ABT8SNX3_9CAUL</name>
<feature type="region of interest" description="Disordered" evidence="1">
    <location>
        <begin position="20"/>
        <end position="47"/>
    </location>
</feature>
<reference evidence="3" key="1">
    <citation type="submission" date="2023-07" db="EMBL/GenBank/DDBJ databases">
        <title>Brevundimonas soil sp. nov., isolated from the soil of chemical plant.</title>
        <authorList>
            <person name="Wu N."/>
        </authorList>
    </citation>
    <scope>NUCLEOTIDE SEQUENCE</scope>
    <source>
        <strain evidence="3">XZ-24</strain>
    </source>
</reference>
<evidence type="ECO:0000256" key="1">
    <source>
        <dbReference type="SAM" id="MobiDB-lite"/>
    </source>
</evidence>
<dbReference type="EMBL" id="JAUKTR010000006">
    <property type="protein sequence ID" value="MDO1560280.1"/>
    <property type="molecule type" value="Genomic_DNA"/>
</dbReference>
<dbReference type="Proteomes" id="UP001169063">
    <property type="component" value="Unassembled WGS sequence"/>
</dbReference>
<accession>A0ABT8SNX3</accession>
<feature type="signal peptide" evidence="2">
    <location>
        <begin position="1"/>
        <end position="25"/>
    </location>
</feature>
<feature type="chain" id="PRO_5046981716" description="Lipoprotein" evidence="2">
    <location>
        <begin position="26"/>
        <end position="179"/>
    </location>
</feature>
<dbReference type="PROSITE" id="PS51257">
    <property type="entry name" value="PROKAR_LIPOPROTEIN"/>
    <property type="match status" value="1"/>
</dbReference>
<protein>
    <recommendedName>
        <fullName evidence="5">Lipoprotein</fullName>
    </recommendedName>
</protein>